<organism evidence="3 4">
    <name type="scientific">Claviceps africana</name>
    <dbReference type="NCBI Taxonomy" id="83212"/>
    <lineage>
        <taxon>Eukaryota</taxon>
        <taxon>Fungi</taxon>
        <taxon>Dikarya</taxon>
        <taxon>Ascomycota</taxon>
        <taxon>Pezizomycotina</taxon>
        <taxon>Sordariomycetes</taxon>
        <taxon>Hypocreomycetidae</taxon>
        <taxon>Hypocreales</taxon>
        <taxon>Clavicipitaceae</taxon>
        <taxon>Claviceps</taxon>
    </lineage>
</organism>
<dbReference type="PANTHER" id="PTHR11815:SF10">
    <property type="entry name" value="SUCCINATE--COA LIGASE [GDP-FORMING] SUBUNIT BETA, MITOCHONDRIAL"/>
    <property type="match status" value="1"/>
</dbReference>
<dbReference type="PANTHER" id="PTHR11815">
    <property type="entry name" value="SUCCINYL-COA SYNTHETASE BETA CHAIN"/>
    <property type="match status" value="1"/>
</dbReference>
<keyword evidence="1" id="KW-0547">Nucleotide-binding</keyword>
<dbReference type="GO" id="GO:0042709">
    <property type="term" value="C:succinate-CoA ligase complex"/>
    <property type="evidence" value="ECO:0007669"/>
    <property type="project" value="TreeGrafter"/>
</dbReference>
<dbReference type="InterPro" id="IPR016102">
    <property type="entry name" value="Succinyl-CoA_synth-like"/>
</dbReference>
<sequence length="290" mass="31277">MLRVLLTAHKLMPFVSGSPCIIKTQALSGGRAAGSFVNELGCLHAESAASNQAPSSRGLLSRRSMSPTSNTHIQKGVVDLDILLGEYPEKLFTFHFGPHDGITDGLVRDMQRRVGLGEREAMHLEINSLGRLAQGSGSGFTSLHASFGFDDAARDGKRPSSRCVTAQEGNIGNVVNEAGLAMVTANNDAIGFHGGASANFLDAGVQETEDTMMQGHDYLREKSVLACRTLHRGRAYIPDSLNSWNPWNLGASASFKLAHRPYSRSPAPHIEPPPRQKPTVLSKNKHKSKK</sequence>
<dbReference type="Proteomes" id="UP000811619">
    <property type="component" value="Unassembled WGS sequence"/>
</dbReference>
<dbReference type="GO" id="GO:0006104">
    <property type="term" value="P:succinyl-CoA metabolic process"/>
    <property type="evidence" value="ECO:0007669"/>
    <property type="project" value="TreeGrafter"/>
</dbReference>
<keyword evidence="4" id="KW-1185">Reference proteome</keyword>
<accession>A0A8K0NJH6</accession>
<gene>
    <name evidence="3" type="ORF">E4U42_000858</name>
</gene>
<evidence type="ECO:0000256" key="2">
    <source>
        <dbReference type="SAM" id="MobiDB-lite"/>
    </source>
</evidence>
<reference evidence="3" key="1">
    <citation type="journal article" date="2020" name="bioRxiv">
        <title>Whole genome comparisons of ergot fungi reveals the divergence and evolution of species within the genus Claviceps are the result of varying mechanisms driving genome evolution and host range expansion.</title>
        <authorList>
            <person name="Wyka S.A."/>
            <person name="Mondo S.J."/>
            <person name="Liu M."/>
            <person name="Dettman J."/>
            <person name="Nalam V."/>
            <person name="Broders K.D."/>
        </authorList>
    </citation>
    <scope>NUCLEOTIDE SEQUENCE</scope>
    <source>
        <strain evidence="3">CCC 489</strain>
    </source>
</reference>
<evidence type="ECO:0000313" key="3">
    <source>
        <dbReference type="EMBL" id="KAG5928315.1"/>
    </source>
</evidence>
<dbReference type="EMBL" id="SRPY01000123">
    <property type="protein sequence ID" value="KAG5928315.1"/>
    <property type="molecule type" value="Genomic_DNA"/>
</dbReference>
<protein>
    <submittedName>
        <fullName evidence="3">Uncharacterized protein</fullName>
    </submittedName>
</protein>
<feature type="region of interest" description="Disordered" evidence="2">
    <location>
        <begin position="262"/>
        <end position="290"/>
    </location>
</feature>
<dbReference type="GO" id="GO:0006099">
    <property type="term" value="P:tricarboxylic acid cycle"/>
    <property type="evidence" value="ECO:0007669"/>
    <property type="project" value="TreeGrafter"/>
</dbReference>
<evidence type="ECO:0000256" key="1">
    <source>
        <dbReference type="ARBA" id="ARBA00022741"/>
    </source>
</evidence>
<evidence type="ECO:0000313" key="4">
    <source>
        <dbReference type="Proteomes" id="UP000811619"/>
    </source>
</evidence>
<proteinExistence type="predicted"/>
<comment type="caution">
    <text evidence="3">The sequence shown here is derived from an EMBL/GenBank/DDBJ whole genome shotgun (WGS) entry which is preliminary data.</text>
</comment>
<dbReference type="Gene3D" id="3.40.50.261">
    <property type="entry name" value="Succinyl-CoA synthetase domains"/>
    <property type="match status" value="1"/>
</dbReference>
<name>A0A8K0NJH6_9HYPO</name>
<dbReference type="GO" id="GO:0000166">
    <property type="term" value="F:nucleotide binding"/>
    <property type="evidence" value="ECO:0007669"/>
    <property type="project" value="UniProtKB-KW"/>
</dbReference>
<dbReference type="AlphaFoldDB" id="A0A8K0NJH6"/>
<dbReference type="OrthoDB" id="1664372at2759"/>
<dbReference type="GO" id="GO:0005739">
    <property type="term" value="C:mitochondrion"/>
    <property type="evidence" value="ECO:0007669"/>
    <property type="project" value="TreeGrafter"/>
</dbReference>
<dbReference type="GO" id="GO:0004775">
    <property type="term" value="F:succinate-CoA ligase (ADP-forming) activity"/>
    <property type="evidence" value="ECO:0007669"/>
    <property type="project" value="TreeGrafter"/>
</dbReference>